<evidence type="ECO:0000313" key="2">
    <source>
        <dbReference type="EMBL" id="GAA4807613.1"/>
    </source>
</evidence>
<name>A0ABP9CEG1_9PSEU</name>
<reference evidence="3" key="1">
    <citation type="journal article" date="2019" name="Int. J. Syst. Evol. Microbiol.">
        <title>The Global Catalogue of Microorganisms (GCM) 10K type strain sequencing project: providing services to taxonomists for standard genome sequencing and annotation.</title>
        <authorList>
            <consortium name="The Broad Institute Genomics Platform"/>
            <consortium name="The Broad Institute Genome Sequencing Center for Infectious Disease"/>
            <person name="Wu L."/>
            <person name="Ma J."/>
        </authorList>
    </citation>
    <scope>NUCLEOTIDE SEQUENCE [LARGE SCALE GENOMIC DNA]</scope>
    <source>
        <strain evidence="3">JCM 17979</strain>
    </source>
</reference>
<evidence type="ECO:0000256" key="1">
    <source>
        <dbReference type="SAM" id="MobiDB-lite"/>
    </source>
</evidence>
<organism evidence="2 3">
    <name type="scientific">Actinomycetospora chlora</name>
    <dbReference type="NCBI Taxonomy" id="663608"/>
    <lineage>
        <taxon>Bacteria</taxon>
        <taxon>Bacillati</taxon>
        <taxon>Actinomycetota</taxon>
        <taxon>Actinomycetes</taxon>
        <taxon>Pseudonocardiales</taxon>
        <taxon>Pseudonocardiaceae</taxon>
        <taxon>Actinomycetospora</taxon>
    </lineage>
</organism>
<dbReference type="Proteomes" id="UP001500928">
    <property type="component" value="Unassembled WGS sequence"/>
</dbReference>
<feature type="region of interest" description="Disordered" evidence="1">
    <location>
        <begin position="139"/>
        <end position="179"/>
    </location>
</feature>
<protein>
    <submittedName>
        <fullName evidence="2">Uncharacterized protein</fullName>
    </submittedName>
</protein>
<keyword evidence="3" id="KW-1185">Reference proteome</keyword>
<proteinExistence type="predicted"/>
<comment type="caution">
    <text evidence="2">The sequence shown here is derived from an EMBL/GenBank/DDBJ whole genome shotgun (WGS) entry which is preliminary data.</text>
</comment>
<dbReference type="EMBL" id="BAABHO010000058">
    <property type="protein sequence ID" value="GAA4807613.1"/>
    <property type="molecule type" value="Genomic_DNA"/>
</dbReference>
<sequence length="179" mass="19476">MPGTTPVSAPARSGYAAWVSWLEAFRRGEDPSTDGLGPVRGGFGSYVEARLLERLSTAFAERVRQWQTALGDRIVAQPPDGPVAAAALFHDAVTRLDPLVRLADSPLVPRPLASSMHEMLAAVRDGARTALDEAWRRGLEDEHAPGMPAQRRVDVPVRRGTLHPGRVAPRVPDPRLRRA</sequence>
<evidence type="ECO:0000313" key="3">
    <source>
        <dbReference type="Proteomes" id="UP001500928"/>
    </source>
</evidence>
<gene>
    <name evidence="2" type="ORF">GCM10023200_51550</name>
</gene>
<accession>A0ABP9CEG1</accession>